<dbReference type="AlphaFoldDB" id="A0AA86RSI0"/>
<reference evidence="2 3" key="2">
    <citation type="submission" date="2024-07" db="EMBL/GenBank/DDBJ databases">
        <authorList>
            <person name="Akdeniz Z."/>
        </authorList>
    </citation>
    <scope>NUCLEOTIDE SEQUENCE [LARGE SCALE GENOMIC DNA]</scope>
</reference>
<sequence>MSQTTLQITLAPIKIMPNGREYNIEYQKNTLLMYQDGKQFDEIRAYKREQTQGISNKTIYLFLEIYHIPKRIKKSGKILLPVCLSFNKATDKVFSYVINTQYTR</sequence>
<keyword evidence="3" id="KW-1185">Reference proteome</keyword>
<evidence type="ECO:0000313" key="1">
    <source>
        <dbReference type="EMBL" id="CAI9977194.1"/>
    </source>
</evidence>
<evidence type="ECO:0000313" key="2">
    <source>
        <dbReference type="EMBL" id="CAL5988240.1"/>
    </source>
</evidence>
<organism evidence="1">
    <name type="scientific">Hexamita inflata</name>
    <dbReference type="NCBI Taxonomy" id="28002"/>
    <lineage>
        <taxon>Eukaryota</taxon>
        <taxon>Metamonada</taxon>
        <taxon>Diplomonadida</taxon>
        <taxon>Hexamitidae</taxon>
        <taxon>Hexamitinae</taxon>
        <taxon>Hexamita</taxon>
    </lineage>
</organism>
<comment type="caution">
    <text evidence="1">The sequence shown here is derived from an EMBL/GenBank/DDBJ whole genome shotgun (WGS) entry which is preliminary data.</text>
</comment>
<protein>
    <submittedName>
        <fullName evidence="2">Hypothetical_protein</fullName>
    </submittedName>
</protein>
<proteinExistence type="predicted"/>
<dbReference type="Proteomes" id="UP001642409">
    <property type="component" value="Unassembled WGS sequence"/>
</dbReference>
<dbReference type="EMBL" id="CAXDID020000022">
    <property type="protein sequence ID" value="CAL5988240.1"/>
    <property type="molecule type" value="Genomic_DNA"/>
</dbReference>
<accession>A0AA86RSI0</accession>
<evidence type="ECO:0000313" key="3">
    <source>
        <dbReference type="Proteomes" id="UP001642409"/>
    </source>
</evidence>
<gene>
    <name evidence="2" type="ORF">HINF_LOCUS10276</name>
    <name evidence="1" type="ORF">HINF_LOCUS64839</name>
</gene>
<name>A0AA86RSI0_9EUKA</name>
<dbReference type="EMBL" id="CATOUU010001177">
    <property type="protein sequence ID" value="CAI9977194.1"/>
    <property type="molecule type" value="Genomic_DNA"/>
</dbReference>
<reference evidence="1" key="1">
    <citation type="submission" date="2023-06" db="EMBL/GenBank/DDBJ databases">
        <authorList>
            <person name="Kurt Z."/>
        </authorList>
    </citation>
    <scope>NUCLEOTIDE SEQUENCE</scope>
</reference>